<dbReference type="InterPro" id="IPR037045">
    <property type="entry name" value="S8pro/Inhibitor_I9_sf"/>
</dbReference>
<dbReference type="Gene3D" id="3.30.70.80">
    <property type="entry name" value="Peptidase S8 propeptide/proteinase inhibitor I9"/>
    <property type="match status" value="1"/>
</dbReference>
<dbReference type="InterPro" id="IPR022398">
    <property type="entry name" value="Peptidase_S8_His-AS"/>
</dbReference>
<dbReference type="PANTHER" id="PTHR43806:SF11">
    <property type="entry name" value="CEREVISIN-RELATED"/>
    <property type="match status" value="1"/>
</dbReference>
<feature type="active site" description="Charge relay system" evidence="5">
    <location>
        <position position="340"/>
    </location>
</feature>
<evidence type="ECO:0000259" key="8">
    <source>
        <dbReference type="PROSITE" id="PS50927"/>
    </source>
</evidence>
<dbReference type="InterPro" id="IPR023828">
    <property type="entry name" value="Peptidase_S8_Ser-AS"/>
</dbReference>
<evidence type="ECO:0000256" key="1">
    <source>
        <dbReference type="ARBA" id="ARBA00011073"/>
    </source>
</evidence>
<keyword evidence="4 5" id="KW-0720">Serine protease</keyword>
<sequence length="510" mass="52103">MRITKSAVLSLTCFALTAGAQEPDRAQDAAPVIPGKLLKSADPIAGQYIVVLKDSEVARSSVSLMAQGLAARHGAQVTQTYSHALQGFAVRTNEAGARALAADPQVSYVVEDGYAYAVGSQSGATWGLDRIDQRDRPLNGVFNYNTTGSGVHAYIIDTGILTTHSDFGGRATGDFTSINDGRGAADCNGHGTHVAGTVGGATWGVAKSVRLHAVRVLDCNGSGSWSGVIAGVDWVTANHTKPAVANMSLGGGGNQAVDDAVRRSIAAGVTYAVAAGNDYADACTKSPARTAEAITVGATDSSDTRPAWSNYGTCVDLFAPGVGITSAYHTGGTASMDGTSMAAPHVAGAAALYLQSNPSALPGTVNLVLANNSSAGRVSNAGSGSPNRLLFSPPTSTACGALFAGQALGPDQSLSSCNGKAVLAHQGDGNVVVYDRLGALWSTTTWGTSTSSFVMQGDGNLVLYSSTGSPLWSSNTYGRPGAFMFIQDDCNLVVYDANGRPLWASSTTCR</sequence>
<evidence type="ECO:0000256" key="5">
    <source>
        <dbReference type="PROSITE-ProRule" id="PRU01240"/>
    </source>
</evidence>
<evidence type="ECO:0000256" key="7">
    <source>
        <dbReference type="SAM" id="SignalP"/>
    </source>
</evidence>
<keyword evidence="3 5" id="KW-0378">Hydrolase</keyword>
<dbReference type="InterPro" id="IPR023827">
    <property type="entry name" value="Peptidase_S8_Asp-AS"/>
</dbReference>
<dbReference type="InterPro" id="IPR000209">
    <property type="entry name" value="Peptidase_S8/S53_dom"/>
</dbReference>
<dbReference type="SMART" id="SM00108">
    <property type="entry name" value="B_lectin"/>
    <property type="match status" value="1"/>
</dbReference>
<dbReference type="Gene3D" id="3.40.50.200">
    <property type="entry name" value="Peptidase S8/S53 domain"/>
    <property type="match status" value="1"/>
</dbReference>
<dbReference type="InterPro" id="IPR034193">
    <property type="entry name" value="PCSK9_ProteinaseK-like"/>
</dbReference>
<accession>A0ABY9WH54</accession>
<dbReference type="InterPro" id="IPR015500">
    <property type="entry name" value="Peptidase_S8_subtilisin-rel"/>
</dbReference>
<evidence type="ECO:0000256" key="4">
    <source>
        <dbReference type="ARBA" id="ARBA00022825"/>
    </source>
</evidence>
<dbReference type="InterPro" id="IPR001480">
    <property type="entry name" value="Bulb-type_lectin_dom"/>
</dbReference>
<feature type="active site" description="Charge relay system" evidence="5">
    <location>
        <position position="190"/>
    </location>
</feature>
<dbReference type="PROSITE" id="PS00138">
    <property type="entry name" value="SUBTILASE_SER"/>
    <property type="match status" value="1"/>
</dbReference>
<evidence type="ECO:0000313" key="10">
    <source>
        <dbReference type="Proteomes" id="UP001611383"/>
    </source>
</evidence>
<dbReference type="InterPro" id="IPR036852">
    <property type="entry name" value="Peptidase_S8/S53_dom_sf"/>
</dbReference>
<keyword evidence="2 5" id="KW-0645">Protease</keyword>
<dbReference type="InterPro" id="IPR050131">
    <property type="entry name" value="Peptidase_S8_subtilisin-like"/>
</dbReference>
<feature type="active site" description="Charge relay system" evidence="5">
    <location>
        <position position="157"/>
    </location>
</feature>
<dbReference type="PROSITE" id="PS00137">
    <property type="entry name" value="SUBTILASE_HIS"/>
    <property type="match status" value="1"/>
</dbReference>
<dbReference type="RefSeq" id="WP_395813210.1">
    <property type="nucleotide sequence ID" value="NZ_CP043494.1"/>
</dbReference>
<dbReference type="EMBL" id="CP043494">
    <property type="protein sequence ID" value="WNG42948.1"/>
    <property type="molecule type" value="Genomic_DNA"/>
</dbReference>
<dbReference type="PROSITE" id="PS00136">
    <property type="entry name" value="SUBTILASE_ASP"/>
    <property type="match status" value="1"/>
</dbReference>
<keyword evidence="10" id="KW-1185">Reference proteome</keyword>
<evidence type="ECO:0000256" key="3">
    <source>
        <dbReference type="ARBA" id="ARBA00022801"/>
    </source>
</evidence>
<name>A0ABY9WH54_9BACT</name>
<reference evidence="9 10" key="1">
    <citation type="submission" date="2019-08" db="EMBL/GenBank/DDBJ databases">
        <title>Archangium and Cystobacter genomes.</title>
        <authorList>
            <person name="Chen I.-C.K."/>
            <person name="Wielgoss S."/>
        </authorList>
    </citation>
    <scope>NUCLEOTIDE SEQUENCE [LARGE SCALE GENOMIC DNA]</scope>
    <source>
        <strain evidence="9 10">Cbm 6</strain>
    </source>
</reference>
<organism evidence="9 10">
    <name type="scientific">Archangium minus</name>
    <dbReference type="NCBI Taxonomy" id="83450"/>
    <lineage>
        <taxon>Bacteria</taxon>
        <taxon>Pseudomonadati</taxon>
        <taxon>Myxococcota</taxon>
        <taxon>Myxococcia</taxon>
        <taxon>Myxococcales</taxon>
        <taxon>Cystobacterineae</taxon>
        <taxon>Archangiaceae</taxon>
        <taxon>Archangium</taxon>
    </lineage>
</organism>
<dbReference type="SUPFAM" id="SSF54897">
    <property type="entry name" value="Protease propeptides/inhibitors"/>
    <property type="match status" value="1"/>
</dbReference>
<evidence type="ECO:0000313" key="9">
    <source>
        <dbReference type="EMBL" id="WNG42948.1"/>
    </source>
</evidence>
<dbReference type="PROSITE" id="PS50927">
    <property type="entry name" value="BULB_LECTIN"/>
    <property type="match status" value="1"/>
</dbReference>
<dbReference type="SUPFAM" id="SSF51110">
    <property type="entry name" value="alpha-D-mannose-specific plant lectins"/>
    <property type="match status" value="1"/>
</dbReference>
<dbReference type="Proteomes" id="UP001611383">
    <property type="component" value="Chromosome"/>
</dbReference>
<protein>
    <submittedName>
        <fullName evidence="9">S8 family serine peptidase</fullName>
    </submittedName>
</protein>
<dbReference type="PRINTS" id="PR00723">
    <property type="entry name" value="SUBTILISIN"/>
</dbReference>
<dbReference type="Pfam" id="PF00082">
    <property type="entry name" value="Peptidase_S8"/>
    <property type="match status" value="1"/>
</dbReference>
<dbReference type="SUPFAM" id="SSF52743">
    <property type="entry name" value="Subtilisin-like"/>
    <property type="match status" value="1"/>
</dbReference>
<keyword evidence="7" id="KW-0732">Signal</keyword>
<evidence type="ECO:0000256" key="2">
    <source>
        <dbReference type="ARBA" id="ARBA00022670"/>
    </source>
</evidence>
<gene>
    <name evidence="9" type="ORF">F0U60_01700</name>
</gene>
<feature type="signal peptide" evidence="7">
    <location>
        <begin position="1"/>
        <end position="20"/>
    </location>
</feature>
<dbReference type="PROSITE" id="PS51892">
    <property type="entry name" value="SUBTILASE"/>
    <property type="match status" value="1"/>
</dbReference>
<feature type="chain" id="PRO_5045623670" evidence="7">
    <location>
        <begin position="21"/>
        <end position="510"/>
    </location>
</feature>
<evidence type="ECO:0000256" key="6">
    <source>
        <dbReference type="RuleBase" id="RU003355"/>
    </source>
</evidence>
<dbReference type="Pfam" id="PF05922">
    <property type="entry name" value="Inhibitor_I9"/>
    <property type="match status" value="1"/>
</dbReference>
<dbReference type="Gene3D" id="2.90.10.10">
    <property type="entry name" value="Bulb-type lectin domain"/>
    <property type="match status" value="2"/>
</dbReference>
<dbReference type="PANTHER" id="PTHR43806">
    <property type="entry name" value="PEPTIDASE S8"/>
    <property type="match status" value="1"/>
</dbReference>
<dbReference type="CDD" id="cd04077">
    <property type="entry name" value="Peptidases_S8_PCSK9_ProteinaseK_like"/>
    <property type="match status" value="1"/>
</dbReference>
<comment type="similarity">
    <text evidence="1 5 6">Belongs to the peptidase S8 family.</text>
</comment>
<dbReference type="InterPro" id="IPR036426">
    <property type="entry name" value="Bulb-type_lectin_dom_sf"/>
</dbReference>
<proteinExistence type="inferred from homology"/>
<feature type="domain" description="Bulb-type lectin" evidence="8">
    <location>
        <begin position="399"/>
        <end position="507"/>
    </location>
</feature>
<dbReference type="InterPro" id="IPR010259">
    <property type="entry name" value="S8pro/Inhibitor_I9"/>
</dbReference>